<feature type="transmembrane region" description="Helical" evidence="1">
    <location>
        <begin position="184"/>
        <end position="201"/>
    </location>
</feature>
<sequence>MKTKQPMVPIGYIQFIASLLVILVHCGRLAENNGLHFLLKSLLCRLAVPFFLLLNGYFFQKSTCSWQQWCKRQLKLYLRWSIVYLPLGWFYLGQQNLADSLRVIGLATGFFTVGVWYHLWYFPALLFGMWLVRKTRFLGYRWQFLLAISLYVIGCLETYSSYLSGPLLVFYQNYRTLFFTTRNGLFYGFLFLLCGFCLGEHQKRPFFTKHLGRKFAVSLCLLSIEGRLVYLNQGDDKNFMLFFVPTTLFFLAWLIKQQPQKRTWQAKQAAEASRLIFLSHPLFLETGKVFFSLAGFPLFFYTIALTGAFLGLRKVGSRLKSYTVGFAKKTVDEKKSV</sequence>
<feature type="transmembrane region" description="Helical" evidence="1">
    <location>
        <begin position="239"/>
        <end position="255"/>
    </location>
</feature>
<dbReference type="Proteomes" id="UP000286288">
    <property type="component" value="Unassembled WGS sequence"/>
</dbReference>
<feature type="transmembrane region" description="Helical" evidence="1">
    <location>
        <begin position="104"/>
        <end position="132"/>
    </location>
</feature>
<dbReference type="InterPro" id="IPR002656">
    <property type="entry name" value="Acyl_transf_3_dom"/>
</dbReference>
<feature type="transmembrane region" description="Helical" evidence="1">
    <location>
        <begin position="12"/>
        <end position="30"/>
    </location>
</feature>
<feature type="transmembrane region" description="Helical" evidence="1">
    <location>
        <begin position="36"/>
        <end position="55"/>
    </location>
</feature>
<evidence type="ECO:0000313" key="4">
    <source>
        <dbReference type="Proteomes" id="UP000286288"/>
    </source>
</evidence>
<feature type="transmembrane region" description="Helical" evidence="1">
    <location>
        <begin position="144"/>
        <end position="164"/>
    </location>
</feature>
<dbReference type="EMBL" id="QRMZ01000037">
    <property type="protein sequence ID" value="RHK03257.1"/>
    <property type="molecule type" value="Genomic_DNA"/>
</dbReference>
<keyword evidence="3" id="KW-0808">Transferase</keyword>
<organism evidence="3 4">
    <name type="scientific">Enterococcus casseliflavus</name>
    <name type="common">Enterococcus flavescens</name>
    <dbReference type="NCBI Taxonomy" id="37734"/>
    <lineage>
        <taxon>Bacteria</taxon>
        <taxon>Bacillati</taxon>
        <taxon>Bacillota</taxon>
        <taxon>Bacilli</taxon>
        <taxon>Lactobacillales</taxon>
        <taxon>Enterococcaceae</taxon>
        <taxon>Enterococcus</taxon>
    </lineage>
</organism>
<evidence type="ECO:0000313" key="3">
    <source>
        <dbReference type="EMBL" id="RHK03257.1"/>
    </source>
</evidence>
<evidence type="ECO:0000256" key="1">
    <source>
        <dbReference type="SAM" id="Phobius"/>
    </source>
</evidence>
<comment type="caution">
    <text evidence="3">The sequence shown here is derived from an EMBL/GenBank/DDBJ whole genome shotgun (WGS) entry which is preliminary data.</text>
</comment>
<reference evidence="3 4" key="1">
    <citation type="submission" date="2018-08" db="EMBL/GenBank/DDBJ databases">
        <title>A genome reference for cultivated species of the human gut microbiota.</title>
        <authorList>
            <person name="Zou Y."/>
            <person name="Xue W."/>
            <person name="Luo G."/>
        </authorList>
    </citation>
    <scope>NUCLEOTIDE SEQUENCE [LARGE SCALE GENOMIC DNA]</scope>
    <source>
        <strain evidence="3 4">AF48-16</strain>
    </source>
</reference>
<dbReference type="AlphaFoldDB" id="A0A415EM85"/>
<proteinExistence type="predicted"/>
<dbReference type="Pfam" id="PF01757">
    <property type="entry name" value="Acyl_transf_3"/>
    <property type="match status" value="1"/>
</dbReference>
<name>A0A415EM85_ENTCA</name>
<evidence type="ECO:0000259" key="2">
    <source>
        <dbReference type="Pfam" id="PF01757"/>
    </source>
</evidence>
<keyword evidence="1" id="KW-1133">Transmembrane helix</keyword>
<feature type="transmembrane region" description="Helical" evidence="1">
    <location>
        <begin position="289"/>
        <end position="312"/>
    </location>
</feature>
<feature type="domain" description="Acyltransferase 3" evidence="2">
    <location>
        <begin position="12"/>
        <end position="310"/>
    </location>
</feature>
<protein>
    <submittedName>
        <fullName evidence="3">Acyltransferase</fullName>
    </submittedName>
</protein>
<keyword evidence="1" id="KW-0812">Transmembrane</keyword>
<feature type="transmembrane region" description="Helical" evidence="1">
    <location>
        <begin position="76"/>
        <end position="92"/>
    </location>
</feature>
<keyword evidence="3" id="KW-0012">Acyltransferase</keyword>
<accession>A0A415EM85</accession>
<gene>
    <name evidence="3" type="ORF">DW084_17395</name>
</gene>
<dbReference type="GO" id="GO:0016747">
    <property type="term" value="F:acyltransferase activity, transferring groups other than amino-acyl groups"/>
    <property type="evidence" value="ECO:0007669"/>
    <property type="project" value="InterPro"/>
</dbReference>
<keyword evidence="1" id="KW-0472">Membrane</keyword>